<keyword evidence="9" id="KW-0460">Magnesium</keyword>
<dbReference type="GO" id="GO:0003899">
    <property type="term" value="F:DNA-directed RNA polymerase activity"/>
    <property type="evidence" value="ECO:0007669"/>
    <property type="project" value="UniProtKB-UniRule"/>
</dbReference>
<organism evidence="16 17">
    <name type="scientific">Senegalimassilia anaerobia</name>
    <dbReference type="NCBI Taxonomy" id="1473216"/>
    <lineage>
        <taxon>Bacteria</taxon>
        <taxon>Bacillati</taxon>
        <taxon>Actinomycetota</taxon>
        <taxon>Coriobacteriia</taxon>
        <taxon>Coriobacteriales</taxon>
        <taxon>Coriobacteriaceae</taxon>
        <taxon>Senegalimassilia</taxon>
    </lineage>
</organism>
<dbReference type="InterPro" id="IPR006295">
    <property type="entry name" value="DNA_primase_DnaG"/>
</dbReference>
<feature type="domain" description="Toprim" evidence="15">
    <location>
        <begin position="259"/>
        <end position="345"/>
    </location>
</feature>
<dbReference type="Pfam" id="PF13662">
    <property type="entry name" value="Toprim_4"/>
    <property type="match status" value="1"/>
</dbReference>
<dbReference type="STRING" id="1034345.GCA_000236865_00115"/>
<dbReference type="Pfam" id="PF10410">
    <property type="entry name" value="DnaB_bind"/>
    <property type="match status" value="1"/>
</dbReference>
<dbReference type="GO" id="GO:0006269">
    <property type="term" value="P:DNA replication, synthesis of primer"/>
    <property type="evidence" value="ECO:0007669"/>
    <property type="project" value="UniProtKB-UniRule"/>
</dbReference>
<sequence length="625" mass="67435">MAISDEDIQKVREASDLVAIMGETGPVKQRGRDFWLCCPFHNEKTPSCKIDPALQLWHCFGCGEGGDVFAFIMKSQDLSFPEAVRYLAERAHIDIADDQAKRGPGMGQGAKARLRAVCAEAAEFFHMQLMRSKSPQAGAARAYLSQRGLGGDIPKTWMLGFAPGQGALVRHLASKGFQSNEMIQANVAVVGSDGRVRDRFFNRVMFPIKDEQGQCIAFGGRVIGKGEPKYLNSQETPLFHKGRMLYALDKAKAAMASTGVAVVSEGYTDVIAMHEAGIRNAVATLGTALTRTHIRVLSRHARNRIVYLFDGDAAGQRAADRALQFIDSSMTPEAGAARIDLFAVTLPDNLDPAEFIDAHGGQELQALIDQAKPLLEYGIDRRLGNWDLSRAEGRSGAVADALSVLAPIKDSLLAKDYARQIASRARADEKDVLERLAALKPPRVFDAEAPAADDRADHGVPAPPVRRRLPQSEMNRRRFERQLLALCAARTDLALVHADALASVQWHDPACAAVSASMLDTLADDPAASPAAIVGAASMAEPRAAGFLTRGVPESAVPEDLAAFLVEELSIGDAEEAVAAMRAQMSAPATMSPEDYELLFETVAAMQRELTARKRGHAESAASSR</sequence>
<dbReference type="NCBIfam" id="TIGR01391">
    <property type="entry name" value="dnaG"/>
    <property type="match status" value="1"/>
</dbReference>
<keyword evidence="7 12" id="KW-0863">Zinc-finger</keyword>
<keyword evidence="4 12" id="KW-0548">Nucleotidyltransferase</keyword>
<accession>A0A369LAS9</accession>
<comment type="catalytic activity">
    <reaction evidence="12">
        <text>ssDNA + n NTP = ssDNA/pppN(pN)n-1 hybrid + (n-1) diphosphate.</text>
        <dbReference type="EC" id="2.7.7.101"/>
    </reaction>
</comment>
<dbReference type="PROSITE" id="PS50880">
    <property type="entry name" value="TOPRIM"/>
    <property type="match status" value="1"/>
</dbReference>
<evidence type="ECO:0000256" key="1">
    <source>
        <dbReference type="ARBA" id="ARBA00022478"/>
    </source>
</evidence>
<comment type="cofactor">
    <cofactor evidence="12 13 14">
        <name>Zn(2+)</name>
        <dbReference type="ChEBI" id="CHEBI:29105"/>
    </cofactor>
    <text evidence="12 13 14">Binds 1 zinc ion per monomer.</text>
</comment>
<dbReference type="Pfam" id="PF08275">
    <property type="entry name" value="DNAG_N"/>
    <property type="match status" value="1"/>
</dbReference>
<dbReference type="SUPFAM" id="SSF57783">
    <property type="entry name" value="Zinc beta-ribbon"/>
    <property type="match status" value="1"/>
</dbReference>
<dbReference type="OrthoDB" id="9803773at2"/>
<dbReference type="GO" id="GO:0000428">
    <property type="term" value="C:DNA-directed RNA polymerase complex"/>
    <property type="evidence" value="ECO:0007669"/>
    <property type="project" value="UniProtKB-KW"/>
</dbReference>
<dbReference type="InterPro" id="IPR036977">
    <property type="entry name" value="DNA_primase_Znf_CHC2"/>
</dbReference>
<keyword evidence="2 12" id="KW-0639">Primosome</keyword>
<dbReference type="Gene3D" id="3.90.580.10">
    <property type="entry name" value="Zinc finger, CHC2-type domain"/>
    <property type="match status" value="1"/>
</dbReference>
<dbReference type="HAMAP" id="MF_00974">
    <property type="entry name" value="DNA_primase_DnaG"/>
    <property type="match status" value="1"/>
</dbReference>
<evidence type="ECO:0000256" key="14">
    <source>
        <dbReference type="PIRSR" id="PIRSR002811-1"/>
    </source>
</evidence>
<keyword evidence="17" id="KW-1185">Reference proteome</keyword>
<comment type="similarity">
    <text evidence="12 13">Belongs to the DnaG primase family.</text>
</comment>
<dbReference type="Gene3D" id="3.40.1360.10">
    <property type="match status" value="1"/>
</dbReference>
<dbReference type="Proteomes" id="UP000253792">
    <property type="component" value="Unassembled WGS sequence"/>
</dbReference>
<evidence type="ECO:0000256" key="12">
    <source>
        <dbReference type="HAMAP-Rule" id="MF_00974"/>
    </source>
</evidence>
<feature type="zinc finger region" description="CHC2-type" evidence="12 14">
    <location>
        <begin position="38"/>
        <end position="62"/>
    </location>
</feature>
<dbReference type="EMBL" id="PPTP01000005">
    <property type="protein sequence ID" value="RDB55306.1"/>
    <property type="molecule type" value="Genomic_DNA"/>
</dbReference>
<dbReference type="InterPro" id="IPR019475">
    <property type="entry name" value="DNA_primase_DnaB-bd"/>
</dbReference>
<evidence type="ECO:0000313" key="17">
    <source>
        <dbReference type="Proteomes" id="UP000253792"/>
    </source>
</evidence>
<evidence type="ECO:0000256" key="5">
    <source>
        <dbReference type="ARBA" id="ARBA00022705"/>
    </source>
</evidence>
<evidence type="ECO:0000256" key="7">
    <source>
        <dbReference type="ARBA" id="ARBA00022771"/>
    </source>
</evidence>
<evidence type="ECO:0000256" key="3">
    <source>
        <dbReference type="ARBA" id="ARBA00022679"/>
    </source>
</evidence>
<protein>
    <recommendedName>
        <fullName evidence="12 13">DNA primase</fullName>
        <ecNumber evidence="12">2.7.7.101</ecNumber>
    </recommendedName>
</protein>
<keyword evidence="11 12" id="KW-0804">Transcription</keyword>
<dbReference type="SMART" id="SM00493">
    <property type="entry name" value="TOPRIM"/>
    <property type="match status" value="1"/>
</dbReference>
<evidence type="ECO:0000256" key="10">
    <source>
        <dbReference type="ARBA" id="ARBA00023125"/>
    </source>
</evidence>
<keyword evidence="6 12" id="KW-0479">Metal-binding</keyword>
<dbReference type="InterPro" id="IPR050219">
    <property type="entry name" value="DnaG_primase"/>
</dbReference>
<gene>
    <name evidence="12" type="primary">dnaG</name>
    <name evidence="16" type="ORF">C1880_06350</name>
</gene>
<evidence type="ECO:0000256" key="13">
    <source>
        <dbReference type="PIRNR" id="PIRNR002811"/>
    </source>
</evidence>
<dbReference type="Pfam" id="PF01807">
    <property type="entry name" value="Zn_ribbon_DnaG"/>
    <property type="match status" value="1"/>
</dbReference>
<dbReference type="EC" id="2.7.7.101" evidence="12"/>
<comment type="domain">
    <text evidence="12">Contains an N-terminal zinc-binding domain, a central core domain that contains the primase activity, and a C-terminal DnaB-binding domain.</text>
</comment>
<dbReference type="InterPro" id="IPR006171">
    <property type="entry name" value="TOPRIM_dom"/>
</dbReference>
<dbReference type="GO" id="GO:1990077">
    <property type="term" value="C:primosome complex"/>
    <property type="evidence" value="ECO:0007669"/>
    <property type="project" value="UniProtKB-KW"/>
</dbReference>
<keyword evidence="3 12" id="KW-0808">Transferase</keyword>
<dbReference type="InterPro" id="IPR002694">
    <property type="entry name" value="Znf_CHC2"/>
</dbReference>
<dbReference type="FunFam" id="3.90.580.10:FF:000001">
    <property type="entry name" value="DNA primase"/>
    <property type="match status" value="1"/>
</dbReference>
<evidence type="ECO:0000256" key="6">
    <source>
        <dbReference type="ARBA" id="ARBA00022723"/>
    </source>
</evidence>
<dbReference type="PANTHER" id="PTHR30313:SF2">
    <property type="entry name" value="DNA PRIMASE"/>
    <property type="match status" value="1"/>
</dbReference>
<evidence type="ECO:0000256" key="9">
    <source>
        <dbReference type="ARBA" id="ARBA00022842"/>
    </source>
</evidence>
<dbReference type="GO" id="GO:0003677">
    <property type="term" value="F:DNA binding"/>
    <property type="evidence" value="ECO:0007669"/>
    <property type="project" value="UniProtKB-KW"/>
</dbReference>
<dbReference type="GO" id="GO:0005737">
    <property type="term" value="C:cytoplasm"/>
    <property type="evidence" value="ECO:0007669"/>
    <property type="project" value="TreeGrafter"/>
</dbReference>
<dbReference type="InterPro" id="IPR037068">
    <property type="entry name" value="DNA_primase_core_N_sf"/>
</dbReference>
<dbReference type="SUPFAM" id="SSF56731">
    <property type="entry name" value="DNA primase core"/>
    <property type="match status" value="1"/>
</dbReference>
<comment type="function">
    <text evidence="12 13">RNA polymerase that catalyzes the synthesis of short RNA molecules used as primers for DNA polymerase during DNA replication.</text>
</comment>
<keyword evidence="8 12" id="KW-0862">Zinc</keyword>
<dbReference type="Gene3D" id="3.90.980.10">
    <property type="entry name" value="DNA primase, catalytic core, N-terminal domain"/>
    <property type="match status" value="1"/>
</dbReference>
<comment type="caution">
    <text evidence="16">The sequence shown here is derived from an EMBL/GenBank/DDBJ whole genome shotgun (WGS) entry which is preliminary data.</text>
</comment>
<evidence type="ECO:0000256" key="2">
    <source>
        <dbReference type="ARBA" id="ARBA00022515"/>
    </source>
</evidence>
<evidence type="ECO:0000313" key="16">
    <source>
        <dbReference type="EMBL" id="RDB55306.1"/>
    </source>
</evidence>
<evidence type="ECO:0000256" key="8">
    <source>
        <dbReference type="ARBA" id="ARBA00022833"/>
    </source>
</evidence>
<dbReference type="InterPro" id="IPR034151">
    <property type="entry name" value="TOPRIM_DnaG_bac"/>
</dbReference>
<evidence type="ECO:0000256" key="11">
    <source>
        <dbReference type="ARBA" id="ARBA00023163"/>
    </source>
</evidence>
<name>A0A369LAS9_9ACTN</name>
<dbReference type="GO" id="GO:0008270">
    <property type="term" value="F:zinc ion binding"/>
    <property type="evidence" value="ECO:0007669"/>
    <property type="project" value="UniProtKB-UniRule"/>
</dbReference>
<dbReference type="SMART" id="SM00400">
    <property type="entry name" value="ZnF_CHCC"/>
    <property type="match status" value="1"/>
</dbReference>
<evidence type="ECO:0000256" key="4">
    <source>
        <dbReference type="ARBA" id="ARBA00022695"/>
    </source>
</evidence>
<dbReference type="PIRSF" id="PIRSF002811">
    <property type="entry name" value="DnaG"/>
    <property type="match status" value="1"/>
</dbReference>
<dbReference type="CDD" id="cd03364">
    <property type="entry name" value="TOPRIM_DnaG_primases"/>
    <property type="match status" value="1"/>
</dbReference>
<dbReference type="AlphaFoldDB" id="A0A369LAS9"/>
<keyword evidence="5 12" id="KW-0235">DNA replication</keyword>
<evidence type="ECO:0000259" key="15">
    <source>
        <dbReference type="PROSITE" id="PS50880"/>
    </source>
</evidence>
<dbReference type="InterPro" id="IPR030846">
    <property type="entry name" value="DnaG_bac"/>
</dbReference>
<reference evidence="16 17" key="1">
    <citation type="journal article" date="2018" name="Elife">
        <title>Discovery and characterization of a prevalent human gut bacterial enzyme sufficient for the inactivation of a family of plant toxins.</title>
        <authorList>
            <person name="Koppel N."/>
            <person name="Bisanz J.E."/>
            <person name="Pandelia M.E."/>
            <person name="Turnbaugh P.J."/>
            <person name="Balskus E.P."/>
        </authorList>
    </citation>
    <scope>NUCLEOTIDE SEQUENCE [LARGE SCALE GENOMIC DNA]</scope>
    <source>
        <strain evidence="17">anaerobia AP69FAA</strain>
    </source>
</reference>
<dbReference type="RefSeq" id="WP_114620747.1">
    <property type="nucleotide sequence ID" value="NZ_PPTP01000005.1"/>
</dbReference>
<keyword evidence="10 12" id="KW-0238">DNA-binding</keyword>
<comment type="subunit">
    <text evidence="12">Monomer. Interacts with DnaB.</text>
</comment>
<proteinExistence type="inferred from homology"/>
<keyword evidence="1 12" id="KW-0240">DNA-directed RNA polymerase</keyword>
<dbReference type="InterPro" id="IPR013264">
    <property type="entry name" value="DNAG_N"/>
</dbReference>
<dbReference type="PANTHER" id="PTHR30313">
    <property type="entry name" value="DNA PRIMASE"/>
    <property type="match status" value="1"/>
</dbReference>